<gene>
    <name evidence="1" type="ORF">CEXT_160011</name>
</gene>
<dbReference type="AlphaFoldDB" id="A0AAV4NHK5"/>
<feature type="non-terminal residue" evidence="1">
    <location>
        <position position="1"/>
    </location>
</feature>
<sequence length="70" mass="7922">KGRRKKLEYLKFSKVCVFPSTVKRQIGDVPINDSPCTYSFEISTTFEFINMYAALTAMVVLGKPLEILTS</sequence>
<protein>
    <submittedName>
        <fullName evidence="1">Uncharacterized protein</fullName>
    </submittedName>
</protein>
<keyword evidence="2" id="KW-1185">Reference proteome</keyword>
<proteinExistence type="predicted"/>
<dbReference type="EMBL" id="BPLR01003274">
    <property type="protein sequence ID" value="GIX82934.1"/>
    <property type="molecule type" value="Genomic_DNA"/>
</dbReference>
<accession>A0AAV4NHK5</accession>
<name>A0AAV4NHK5_CAEEX</name>
<evidence type="ECO:0000313" key="1">
    <source>
        <dbReference type="EMBL" id="GIX82934.1"/>
    </source>
</evidence>
<comment type="caution">
    <text evidence="1">The sequence shown here is derived from an EMBL/GenBank/DDBJ whole genome shotgun (WGS) entry which is preliminary data.</text>
</comment>
<dbReference type="Proteomes" id="UP001054945">
    <property type="component" value="Unassembled WGS sequence"/>
</dbReference>
<organism evidence="1 2">
    <name type="scientific">Caerostris extrusa</name>
    <name type="common">Bark spider</name>
    <name type="synonym">Caerostris bankana</name>
    <dbReference type="NCBI Taxonomy" id="172846"/>
    <lineage>
        <taxon>Eukaryota</taxon>
        <taxon>Metazoa</taxon>
        <taxon>Ecdysozoa</taxon>
        <taxon>Arthropoda</taxon>
        <taxon>Chelicerata</taxon>
        <taxon>Arachnida</taxon>
        <taxon>Araneae</taxon>
        <taxon>Araneomorphae</taxon>
        <taxon>Entelegynae</taxon>
        <taxon>Araneoidea</taxon>
        <taxon>Araneidae</taxon>
        <taxon>Caerostris</taxon>
    </lineage>
</organism>
<evidence type="ECO:0000313" key="2">
    <source>
        <dbReference type="Proteomes" id="UP001054945"/>
    </source>
</evidence>
<reference evidence="1 2" key="1">
    <citation type="submission" date="2021-06" db="EMBL/GenBank/DDBJ databases">
        <title>Caerostris extrusa draft genome.</title>
        <authorList>
            <person name="Kono N."/>
            <person name="Arakawa K."/>
        </authorList>
    </citation>
    <scope>NUCLEOTIDE SEQUENCE [LARGE SCALE GENOMIC DNA]</scope>
</reference>